<reference evidence="3" key="1">
    <citation type="submission" date="2011-12" db="EMBL/GenBank/DDBJ databases">
        <title>The Draft Genome of Lepisosteus oculatus.</title>
        <authorList>
            <consortium name="The Broad Institute Genome Assembly &amp; Analysis Group"/>
            <consortium name="Computational R&amp;D Group"/>
            <consortium name="and Sequencing Platform"/>
            <person name="Di Palma F."/>
            <person name="Alfoldi J."/>
            <person name="Johnson J."/>
            <person name="Berlin A."/>
            <person name="Gnerre S."/>
            <person name="Jaffe D."/>
            <person name="MacCallum I."/>
            <person name="Young S."/>
            <person name="Walker B.J."/>
            <person name="Lander E.S."/>
            <person name="Lindblad-Toh K."/>
        </authorList>
    </citation>
    <scope>NUCLEOTIDE SEQUENCE [LARGE SCALE GENOMIC DNA]</scope>
</reference>
<dbReference type="EMBL" id="AHAT01009275">
    <property type="status" value="NOT_ANNOTATED_CDS"/>
    <property type="molecule type" value="Genomic_DNA"/>
</dbReference>
<organism evidence="2 3">
    <name type="scientific">Lepisosteus oculatus</name>
    <name type="common">Spotted gar</name>
    <dbReference type="NCBI Taxonomy" id="7918"/>
    <lineage>
        <taxon>Eukaryota</taxon>
        <taxon>Metazoa</taxon>
        <taxon>Chordata</taxon>
        <taxon>Craniata</taxon>
        <taxon>Vertebrata</taxon>
        <taxon>Euteleostomi</taxon>
        <taxon>Actinopterygii</taxon>
        <taxon>Neopterygii</taxon>
        <taxon>Holostei</taxon>
        <taxon>Semionotiformes</taxon>
        <taxon>Lepisosteidae</taxon>
        <taxon>Lepisosteus</taxon>
    </lineage>
</organism>
<dbReference type="eggNOG" id="KOG1048">
    <property type="taxonomic scope" value="Eukaryota"/>
</dbReference>
<evidence type="ECO:0000313" key="2">
    <source>
        <dbReference type="Ensembl" id="ENSLOCP00000020510.1"/>
    </source>
</evidence>
<accession>W5NIQ1</accession>
<proteinExistence type="predicted"/>
<dbReference type="STRING" id="7918.ENSLOCP00000020510"/>
<dbReference type="Proteomes" id="UP000018468">
    <property type="component" value="Linkage group LG1"/>
</dbReference>
<dbReference type="EMBL" id="AHAT01009272">
    <property type="status" value="NOT_ANNOTATED_CDS"/>
    <property type="molecule type" value="Genomic_DNA"/>
</dbReference>
<dbReference type="Bgee" id="ENSLOCG00000016606">
    <property type="expression patterns" value="Expressed in testis and 11 other cell types or tissues"/>
</dbReference>
<dbReference type="EMBL" id="AHAT01009273">
    <property type="status" value="NOT_ANNOTATED_CDS"/>
    <property type="molecule type" value="Genomic_DNA"/>
</dbReference>
<dbReference type="GeneTree" id="ENSGT00390000000663"/>
<dbReference type="InterPro" id="IPR011989">
    <property type="entry name" value="ARM-like"/>
</dbReference>
<feature type="region of interest" description="Disordered" evidence="1">
    <location>
        <begin position="1"/>
        <end position="124"/>
    </location>
</feature>
<dbReference type="GO" id="GO:0007288">
    <property type="term" value="P:sperm axoneme assembly"/>
    <property type="evidence" value="ECO:0000318"/>
    <property type="project" value="GO_Central"/>
</dbReference>
<dbReference type="GO" id="GO:0044782">
    <property type="term" value="P:cilium organization"/>
    <property type="evidence" value="ECO:0000318"/>
    <property type="project" value="GO_Central"/>
</dbReference>
<dbReference type="AlphaFoldDB" id="W5NIQ1"/>
<reference evidence="2" key="3">
    <citation type="submission" date="2025-09" db="UniProtKB">
        <authorList>
            <consortium name="Ensembl"/>
        </authorList>
    </citation>
    <scope>IDENTIFICATION</scope>
</reference>
<dbReference type="EMBL" id="AHAT01009271">
    <property type="status" value="NOT_ANNOTATED_CDS"/>
    <property type="molecule type" value="Genomic_DNA"/>
</dbReference>
<dbReference type="InterPro" id="IPR038905">
    <property type="entry name" value="ARMC2"/>
</dbReference>
<dbReference type="PANTHER" id="PTHR21356:SF1">
    <property type="entry name" value="ARMADILLO REPEAT-CONTAINING PROTEIN 2"/>
    <property type="match status" value="1"/>
</dbReference>
<dbReference type="PANTHER" id="PTHR21356">
    <property type="entry name" value="ARMADILLO REPEAT CONTAINING 2"/>
    <property type="match status" value="1"/>
</dbReference>
<evidence type="ECO:0000313" key="3">
    <source>
        <dbReference type="Proteomes" id="UP000018468"/>
    </source>
</evidence>
<dbReference type="InterPro" id="IPR016024">
    <property type="entry name" value="ARM-type_fold"/>
</dbReference>
<dbReference type="Gene3D" id="1.25.10.10">
    <property type="entry name" value="Leucine-rich Repeat Variant"/>
    <property type="match status" value="2"/>
</dbReference>
<dbReference type="InterPro" id="IPR000225">
    <property type="entry name" value="Armadillo"/>
</dbReference>
<name>W5NIQ1_LEPOC</name>
<keyword evidence="3" id="KW-1185">Reference proteome</keyword>
<dbReference type="SUPFAM" id="SSF48371">
    <property type="entry name" value="ARM repeat"/>
    <property type="match status" value="1"/>
</dbReference>
<dbReference type="InParanoid" id="W5NIQ1"/>
<sequence>NMSSAEKKFQKYEPFYLSPSPRRKTSAEIISEARRSLRSVKTQRPFTPRYEERQLFGPTSCRTSADRPPSSFSLHARHFETADSRPGSGKRLSPLEHKPKLPICPDPDLDTSPPLPKPPADPLELNRTSTARARLFKAGSLGMLPPMMQPEERSQKVSETVAKVIFLDDVIRVPDIIQGNTGCQCHLVSSPLKMKTMKQEFFPMSSTVPSQLRDGSERGTRHLPHHLSTNTLSCNINRIKVKLLPLINAYDQSLVSECTEESFVWKSRIIPVLQELESPTHGNSLEQLCDACDRLHRILDESNLLGRKCRRRAILLKTLFKLIDMGSDQLNLQLTRLILALSVTGNNLLNVCKLIFKISRSENNDSLFQNSSIIDSLLSVLCSENIFSIAEALLYCMGTLKFLSGNSSILKLLQNKGAVSILLHLTKKLNDANRLDKTNFTISGHILVQLTATLRNLADLPQSRLEFLSNSGFPELCVILEQHSNDKDICMNVARVLRFSLDFHCGCVSTISIFDHCYSVFQAISNNPRLKQDLVVRIVFTLGNLTAKNNEAREQFFTEKGSVDTLLGLFHTYLEMGFTPEDCSKDCRQNNQRRPSEVEDVLIKLIRVLANLSIHPTVGTALASKQECIDLLVKVLEYKSIDECEELVINAAATINNLSYYPAENSVVRAKQLHIAELLLRLLLSNNMEAVLEATRVFGNFSQTKEIRDFILQKHVYKFMTVLLDSKNQDVCFSACGVLINLTADKTSRTILREGGIQKLIDCLRDFGPVDWQLAGLVCKTLWNYSEESAAFSFGEEETKSLLQLLSVFLDENIATHWNLSEDFKEFHKACWETEFVPVAQKLMNRIQNQYSVLEPLGTPS</sequence>
<dbReference type="FunCoup" id="W5NIQ1">
    <property type="interactions" value="148"/>
</dbReference>
<protein>
    <submittedName>
        <fullName evidence="2">Armadillo repeat containing 2</fullName>
    </submittedName>
</protein>
<dbReference type="Ensembl" id="ENSLOCT00000020545.1">
    <property type="protein sequence ID" value="ENSLOCP00000020510.1"/>
    <property type="gene ID" value="ENSLOCG00000016606.1"/>
</dbReference>
<dbReference type="SMART" id="SM00185">
    <property type="entry name" value="ARM"/>
    <property type="match status" value="5"/>
</dbReference>
<reference evidence="2" key="2">
    <citation type="submission" date="2025-08" db="UniProtKB">
        <authorList>
            <consortium name="Ensembl"/>
        </authorList>
    </citation>
    <scope>IDENTIFICATION</scope>
</reference>
<evidence type="ECO:0000256" key="1">
    <source>
        <dbReference type="SAM" id="MobiDB-lite"/>
    </source>
</evidence>
<feature type="compositionally biased region" description="Basic and acidic residues" evidence="1">
    <location>
        <begin position="1"/>
        <end position="11"/>
    </location>
</feature>
<dbReference type="EMBL" id="AHAT01009274">
    <property type="status" value="NOT_ANNOTATED_CDS"/>
    <property type="molecule type" value="Genomic_DNA"/>
</dbReference>